<proteinExistence type="predicted"/>
<dbReference type="Proteomes" id="UP000192596">
    <property type="component" value="Unassembled WGS sequence"/>
</dbReference>
<comment type="caution">
    <text evidence="4">The sequence shown here is derived from an EMBL/GenBank/DDBJ whole genome shotgun (WGS) entry which is preliminary data.</text>
</comment>
<feature type="compositionally biased region" description="Polar residues" evidence="1">
    <location>
        <begin position="294"/>
        <end position="307"/>
    </location>
</feature>
<reference evidence="5" key="1">
    <citation type="submission" date="2017-03" db="EMBL/GenBank/DDBJ databases">
        <title>Genomes of endolithic fungi from Antarctica.</title>
        <authorList>
            <person name="Coleine C."/>
            <person name="Masonjones S."/>
            <person name="Stajich J.E."/>
        </authorList>
    </citation>
    <scope>NUCLEOTIDE SEQUENCE [LARGE SCALE GENOMIC DNA]</scope>
    <source>
        <strain evidence="5">CCFEE 5527</strain>
    </source>
</reference>
<sequence length="351" mass="35944">MRHPTIPLLFTSALLALFPSTLAQSSGVLQSPNSPLPSCASSCGILQQAATACGGLTASSQNIWVCFCQSTYLTTLYQSGEGTCADTCATAAQRDTLRVWYKGECGTDKGFSEHAGQGQGGGSGQGTTTVVMTSTSTSAGGAAATSGTGGTSGGSVTSGISQGQSGGWFKLHWKWILMLILLFVLLLLIALIAVWWKRRHDRKQDLVTSSFNPGITSRSVPRPAQGPEMGEAQHHASGSMLGFDGTSAAGGTGGGTLGGAAAGAVGGSGRHTPTRTRDAYMPYGYGYARSESRPASQSYVDQSDTIQSVAESGRGGEAGRGAGEGAYAGEVVEGSAKKGKGRVLVRERDAR</sequence>
<feature type="transmembrane region" description="Helical" evidence="2">
    <location>
        <begin position="175"/>
        <end position="196"/>
    </location>
</feature>
<dbReference type="InParanoid" id="A0A1V8SC80"/>
<feature type="region of interest" description="Disordered" evidence="1">
    <location>
        <begin position="294"/>
        <end position="327"/>
    </location>
</feature>
<dbReference type="EMBL" id="NAJO01000063">
    <property type="protein sequence ID" value="OQN96637.1"/>
    <property type="molecule type" value="Genomic_DNA"/>
</dbReference>
<evidence type="ECO:0000313" key="4">
    <source>
        <dbReference type="EMBL" id="OQN96637.1"/>
    </source>
</evidence>
<accession>A0A1V8SC80</accession>
<feature type="compositionally biased region" description="Gly residues" evidence="1">
    <location>
        <begin position="313"/>
        <end position="326"/>
    </location>
</feature>
<evidence type="ECO:0000256" key="2">
    <source>
        <dbReference type="SAM" id="Phobius"/>
    </source>
</evidence>
<keyword evidence="2" id="KW-0472">Membrane</keyword>
<feature type="region of interest" description="Disordered" evidence="1">
    <location>
        <begin position="208"/>
        <end position="245"/>
    </location>
</feature>
<evidence type="ECO:0000313" key="5">
    <source>
        <dbReference type="Proteomes" id="UP000192596"/>
    </source>
</evidence>
<name>A0A1V8SC80_9PEZI</name>
<organism evidence="4 5">
    <name type="scientific">Cryoendolithus antarcticus</name>
    <dbReference type="NCBI Taxonomy" id="1507870"/>
    <lineage>
        <taxon>Eukaryota</taxon>
        <taxon>Fungi</taxon>
        <taxon>Dikarya</taxon>
        <taxon>Ascomycota</taxon>
        <taxon>Pezizomycotina</taxon>
        <taxon>Dothideomycetes</taxon>
        <taxon>Dothideomycetidae</taxon>
        <taxon>Cladosporiales</taxon>
        <taxon>Cladosporiaceae</taxon>
        <taxon>Cryoendolithus</taxon>
    </lineage>
</organism>
<keyword evidence="2" id="KW-0812">Transmembrane</keyword>
<feature type="region of interest" description="Disordered" evidence="1">
    <location>
        <begin position="138"/>
        <end position="157"/>
    </location>
</feature>
<evidence type="ECO:0000256" key="1">
    <source>
        <dbReference type="SAM" id="MobiDB-lite"/>
    </source>
</evidence>
<feature type="chain" id="PRO_5013320210" description="WSC domain-containing protein" evidence="3">
    <location>
        <begin position="24"/>
        <end position="351"/>
    </location>
</feature>
<feature type="compositionally biased region" description="Polar residues" evidence="1">
    <location>
        <begin position="208"/>
        <end position="219"/>
    </location>
</feature>
<evidence type="ECO:0000256" key="3">
    <source>
        <dbReference type="SAM" id="SignalP"/>
    </source>
</evidence>
<dbReference type="OrthoDB" id="5426355at2759"/>
<keyword evidence="3" id="KW-0732">Signal</keyword>
<keyword evidence="2" id="KW-1133">Transmembrane helix</keyword>
<feature type="signal peptide" evidence="3">
    <location>
        <begin position="1"/>
        <end position="23"/>
    </location>
</feature>
<dbReference type="AlphaFoldDB" id="A0A1V8SC80"/>
<gene>
    <name evidence="4" type="ORF">B0A48_17277</name>
</gene>
<protein>
    <recommendedName>
        <fullName evidence="6">WSC domain-containing protein</fullName>
    </recommendedName>
</protein>
<keyword evidence="5" id="KW-1185">Reference proteome</keyword>
<evidence type="ECO:0008006" key="6">
    <source>
        <dbReference type="Google" id="ProtNLM"/>
    </source>
</evidence>